<dbReference type="AlphaFoldDB" id="A0A7W8B3W6"/>
<evidence type="ECO:0008006" key="4">
    <source>
        <dbReference type="Google" id="ProtNLM"/>
    </source>
</evidence>
<evidence type="ECO:0000256" key="1">
    <source>
        <dbReference type="SAM" id="MobiDB-lite"/>
    </source>
</evidence>
<keyword evidence="3" id="KW-1185">Reference proteome</keyword>
<evidence type="ECO:0000313" key="3">
    <source>
        <dbReference type="Proteomes" id="UP000549009"/>
    </source>
</evidence>
<feature type="region of interest" description="Disordered" evidence="1">
    <location>
        <begin position="1"/>
        <end position="24"/>
    </location>
</feature>
<evidence type="ECO:0000313" key="2">
    <source>
        <dbReference type="EMBL" id="MBB5109861.1"/>
    </source>
</evidence>
<dbReference type="Proteomes" id="UP000549009">
    <property type="component" value="Unassembled WGS sequence"/>
</dbReference>
<accession>A0A7W8B3W6</accession>
<name>A0A7W8B3W6_STRST</name>
<dbReference type="EMBL" id="JACHJD010000043">
    <property type="protein sequence ID" value="MBB5109861.1"/>
    <property type="molecule type" value="Genomic_DNA"/>
</dbReference>
<sequence>MTVTSLRPRLHGVSSSWHPSVSDLPADRHPATPFHTAEWALAWQLVRTEQISTRQHLVLTDGPHLHRMSFAQVHTSPLWRALEAAAGVPRCTFDTDVVCGPSLYSPYGGLPGARGPVLAEAVDRGLALARELGSDALMITNLPPAERTLWREVRFPDAELVLGRSHRTRLGTTLTGFLARIPTSQVRNAFCTAHRRGQQAGLTLTAARGPELLPHLPQLTSLLRPDGERAPSVYGADMIASLTRVPGVVGLLAQDGARTRDGFLAFHHGRALYLWAAVGDIARAHTSPARGWLMYETVKYAIASGMQVLDIGRDTYPEPARLGMLPVALTSALYLTRHNPRLIARLSALQAGLNQHQLRTS</sequence>
<organism evidence="2 3">
    <name type="scientific">Streptomyces spectabilis</name>
    <dbReference type="NCBI Taxonomy" id="68270"/>
    <lineage>
        <taxon>Bacteria</taxon>
        <taxon>Bacillati</taxon>
        <taxon>Actinomycetota</taxon>
        <taxon>Actinomycetes</taxon>
        <taxon>Kitasatosporales</taxon>
        <taxon>Streptomycetaceae</taxon>
        <taxon>Streptomyces</taxon>
    </lineage>
</organism>
<comment type="caution">
    <text evidence="2">The sequence shown here is derived from an EMBL/GenBank/DDBJ whole genome shotgun (WGS) entry which is preliminary data.</text>
</comment>
<dbReference type="RefSeq" id="WP_184926907.1">
    <property type="nucleotide sequence ID" value="NZ_BMSQ01000047.1"/>
</dbReference>
<proteinExistence type="predicted"/>
<reference evidence="2 3" key="1">
    <citation type="submission" date="2020-08" db="EMBL/GenBank/DDBJ databases">
        <title>Genomic Encyclopedia of Type Strains, Phase III (KMG-III): the genomes of soil and plant-associated and newly described type strains.</title>
        <authorList>
            <person name="Whitman W."/>
        </authorList>
    </citation>
    <scope>NUCLEOTIDE SEQUENCE [LARGE SCALE GENOMIC DNA]</scope>
    <source>
        <strain evidence="2 3">CECT 3146</strain>
    </source>
</reference>
<gene>
    <name evidence="2" type="ORF">FHS40_008991</name>
</gene>
<protein>
    <recommendedName>
        <fullName evidence="4">GNAT family N-acetyltransferase</fullName>
    </recommendedName>
</protein>